<dbReference type="RefSeq" id="WP_343067950.1">
    <property type="nucleotide sequence ID" value="NZ_JACIDS010000001.1"/>
</dbReference>
<evidence type="ECO:0000259" key="4">
    <source>
        <dbReference type="Pfam" id="PF04355"/>
    </source>
</evidence>
<feature type="domain" description="Outer membrane protein assembly factor BamE" evidence="4">
    <location>
        <begin position="59"/>
        <end position="133"/>
    </location>
</feature>
<keyword evidence="5" id="KW-0449">Lipoprotein</keyword>
<reference evidence="5 6" key="1">
    <citation type="submission" date="2020-08" db="EMBL/GenBank/DDBJ databases">
        <title>Genomic Encyclopedia of Type Strains, Phase IV (KMG-IV): sequencing the most valuable type-strain genomes for metagenomic binning, comparative biology and taxonomic classification.</title>
        <authorList>
            <person name="Goeker M."/>
        </authorList>
    </citation>
    <scope>NUCLEOTIDE SEQUENCE [LARGE SCALE GENOMIC DNA]</scope>
    <source>
        <strain evidence="5 6">DSM 25966</strain>
    </source>
</reference>
<comment type="caution">
    <text evidence="5">The sequence shown here is derived from an EMBL/GenBank/DDBJ whole genome shotgun (WGS) entry which is preliminary data.</text>
</comment>
<dbReference type="EMBL" id="JACIDS010000001">
    <property type="protein sequence ID" value="MBB3929618.1"/>
    <property type="molecule type" value="Genomic_DNA"/>
</dbReference>
<dbReference type="Gene3D" id="3.30.1450.10">
    <property type="match status" value="1"/>
</dbReference>
<keyword evidence="2" id="KW-0472">Membrane</keyword>
<evidence type="ECO:0000256" key="3">
    <source>
        <dbReference type="ARBA" id="ARBA00023237"/>
    </source>
</evidence>
<keyword evidence="1" id="KW-0732">Signal</keyword>
<organism evidence="5 6">
    <name type="scientific">Kaistia hirudinis</name>
    <dbReference type="NCBI Taxonomy" id="1293440"/>
    <lineage>
        <taxon>Bacteria</taxon>
        <taxon>Pseudomonadati</taxon>
        <taxon>Pseudomonadota</taxon>
        <taxon>Alphaproteobacteria</taxon>
        <taxon>Hyphomicrobiales</taxon>
        <taxon>Kaistiaceae</taxon>
        <taxon>Kaistia</taxon>
    </lineage>
</organism>
<evidence type="ECO:0000313" key="6">
    <source>
        <dbReference type="Proteomes" id="UP000553963"/>
    </source>
</evidence>
<dbReference type="GO" id="GO:0043165">
    <property type="term" value="P:Gram-negative-bacterium-type cell outer membrane assembly"/>
    <property type="evidence" value="ECO:0007669"/>
    <property type="project" value="TreeGrafter"/>
</dbReference>
<dbReference type="GO" id="GO:0030674">
    <property type="term" value="F:protein-macromolecule adaptor activity"/>
    <property type="evidence" value="ECO:0007669"/>
    <property type="project" value="TreeGrafter"/>
</dbReference>
<keyword evidence="3" id="KW-0998">Cell outer membrane</keyword>
<accession>A0A840AJQ0</accession>
<dbReference type="GO" id="GO:0051205">
    <property type="term" value="P:protein insertion into membrane"/>
    <property type="evidence" value="ECO:0007669"/>
    <property type="project" value="TreeGrafter"/>
</dbReference>
<sequence>MTAPPSVNVGARRPAGVAMLVLAAVASISGCGSSGVMGTNGIVKTNVVGGLNETYHSGFVMPENGLDQVPIGASRDQVQIVLGSPSTTADFGGEVWYYISQTRQRTALFTKQKIVQQQVLAIYFDKKGTVERIANYGLKDGKVFDFIAQTTPTGGKDQGFLEQVLTGALNVGSPLGG</sequence>
<proteinExistence type="predicted"/>
<evidence type="ECO:0000256" key="2">
    <source>
        <dbReference type="ARBA" id="ARBA00023136"/>
    </source>
</evidence>
<keyword evidence="6" id="KW-1185">Reference proteome</keyword>
<evidence type="ECO:0000313" key="5">
    <source>
        <dbReference type="EMBL" id="MBB3929618.1"/>
    </source>
</evidence>
<dbReference type="InterPro" id="IPR037873">
    <property type="entry name" value="BamE-like"/>
</dbReference>
<dbReference type="Proteomes" id="UP000553963">
    <property type="component" value="Unassembled WGS sequence"/>
</dbReference>
<dbReference type="AlphaFoldDB" id="A0A840AJQ0"/>
<dbReference type="PANTHER" id="PTHR37482">
    <property type="entry name" value="OUTER MEMBRANE PROTEIN ASSEMBLY FACTOR BAME"/>
    <property type="match status" value="1"/>
</dbReference>
<dbReference type="InterPro" id="IPR007450">
    <property type="entry name" value="BamE_dom"/>
</dbReference>
<name>A0A840AJQ0_9HYPH</name>
<dbReference type="PANTHER" id="PTHR37482:SF1">
    <property type="entry name" value="OUTER MEMBRANE PROTEIN ASSEMBLY FACTOR BAME"/>
    <property type="match status" value="1"/>
</dbReference>
<gene>
    <name evidence="5" type="ORF">GGR25_000637</name>
</gene>
<evidence type="ECO:0000256" key="1">
    <source>
        <dbReference type="ARBA" id="ARBA00022729"/>
    </source>
</evidence>
<dbReference type="GO" id="GO:1990063">
    <property type="term" value="C:Bam protein complex"/>
    <property type="evidence" value="ECO:0007669"/>
    <property type="project" value="TreeGrafter"/>
</dbReference>
<dbReference type="Pfam" id="PF04355">
    <property type="entry name" value="BamE"/>
    <property type="match status" value="1"/>
</dbReference>
<protein>
    <submittedName>
        <fullName evidence="5">Outer membrane protein assembly factor BamE (Lipoprotein component of BamABCDE complex)</fullName>
    </submittedName>
</protein>
<dbReference type="InterPro" id="IPR026592">
    <property type="entry name" value="BamE"/>
</dbReference>